<organism evidence="2 3">
    <name type="scientific">Trachymyrmex septentrionalis</name>
    <dbReference type="NCBI Taxonomy" id="34720"/>
    <lineage>
        <taxon>Eukaryota</taxon>
        <taxon>Metazoa</taxon>
        <taxon>Ecdysozoa</taxon>
        <taxon>Arthropoda</taxon>
        <taxon>Hexapoda</taxon>
        <taxon>Insecta</taxon>
        <taxon>Pterygota</taxon>
        <taxon>Neoptera</taxon>
        <taxon>Endopterygota</taxon>
        <taxon>Hymenoptera</taxon>
        <taxon>Apocrita</taxon>
        <taxon>Aculeata</taxon>
        <taxon>Formicoidea</taxon>
        <taxon>Formicidae</taxon>
        <taxon>Myrmicinae</taxon>
        <taxon>Trachymyrmex</taxon>
    </lineage>
</organism>
<dbReference type="EMBL" id="KQ981752">
    <property type="protein sequence ID" value="KYN36147.1"/>
    <property type="molecule type" value="Genomic_DNA"/>
</dbReference>
<accession>A0A151JUA7</accession>
<proteinExistence type="predicted"/>
<dbReference type="PANTHER" id="PTHR46060">
    <property type="entry name" value="MARINER MOS1 TRANSPOSASE-LIKE PROTEIN"/>
    <property type="match status" value="1"/>
</dbReference>
<feature type="domain" description="Mos1 transposase HTH" evidence="1">
    <location>
        <begin position="12"/>
        <end position="53"/>
    </location>
</feature>
<evidence type="ECO:0000313" key="3">
    <source>
        <dbReference type="Proteomes" id="UP000078541"/>
    </source>
</evidence>
<dbReference type="Gene3D" id="1.10.10.1450">
    <property type="match status" value="1"/>
</dbReference>
<dbReference type="AlphaFoldDB" id="A0A151JUA7"/>
<sequence>MCDEKHEQRINVKFLVKLKKTPTECYKLLKEAYDENSLSRARVFEWYKRFSEGRESTENDQRPGRPVPTRFESMEKVKRKSAELLNALTKEDFQHCFDQWKKRMERCVARGGEYIEVEHSIVE</sequence>
<dbReference type="InterPro" id="IPR041426">
    <property type="entry name" value="Mos1_HTH"/>
</dbReference>
<dbReference type="Gene3D" id="3.30.420.10">
    <property type="entry name" value="Ribonuclease H-like superfamily/Ribonuclease H"/>
    <property type="match status" value="1"/>
</dbReference>
<dbReference type="STRING" id="34720.A0A151JUA7"/>
<dbReference type="PANTHER" id="PTHR46060:SF3">
    <property type="entry name" value="PROTEIN GVQW3"/>
    <property type="match status" value="1"/>
</dbReference>
<dbReference type="GO" id="GO:0003676">
    <property type="term" value="F:nucleic acid binding"/>
    <property type="evidence" value="ECO:0007669"/>
    <property type="project" value="InterPro"/>
</dbReference>
<dbReference type="InterPro" id="IPR052709">
    <property type="entry name" value="Transposase-MT_Hybrid"/>
</dbReference>
<keyword evidence="3" id="KW-1185">Reference proteome</keyword>
<gene>
    <name evidence="2" type="ORF">ALC56_09499</name>
</gene>
<name>A0A151JUA7_9HYME</name>
<protein>
    <recommendedName>
        <fullName evidence="1">Mos1 transposase HTH domain-containing protein</fullName>
    </recommendedName>
</protein>
<reference evidence="2 3" key="1">
    <citation type="submission" date="2016-03" db="EMBL/GenBank/DDBJ databases">
        <title>Trachymyrmex septentrionalis WGS genome.</title>
        <authorList>
            <person name="Nygaard S."/>
            <person name="Hu H."/>
            <person name="Boomsma J."/>
            <person name="Zhang G."/>
        </authorList>
    </citation>
    <scope>NUCLEOTIDE SEQUENCE [LARGE SCALE GENOMIC DNA]</scope>
    <source>
        <strain evidence="2">Tsep2-gDNA-1</strain>
        <tissue evidence="2">Whole body</tissue>
    </source>
</reference>
<evidence type="ECO:0000259" key="1">
    <source>
        <dbReference type="Pfam" id="PF17906"/>
    </source>
</evidence>
<evidence type="ECO:0000313" key="2">
    <source>
        <dbReference type="EMBL" id="KYN36147.1"/>
    </source>
</evidence>
<dbReference type="Proteomes" id="UP000078541">
    <property type="component" value="Unassembled WGS sequence"/>
</dbReference>
<dbReference type="InterPro" id="IPR036397">
    <property type="entry name" value="RNaseH_sf"/>
</dbReference>
<dbReference type="Pfam" id="PF17906">
    <property type="entry name" value="HTH_48"/>
    <property type="match status" value="1"/>
</dbReference>